<dbReference type="InterPro" id="IPR001172">
    <property type="entry name" value="FliN_T3SS_HrcQb"/>
</dbReference>
<comment type="similarity">
    <text evidence="2">Belongs to the FliN/MopA/SpaO family.</text>
</comment>
<proteinExistence type="inferred from homology"/>
<keyword evidence="10" id="KW-0966">Cell projection</keyword>
<dbReference type="GO" id="GO:0009425">
    <property type="term" value="C:bacterial-type flagellum basal body"/>
    <property type="evidence" value="ECO:0007669"/>
    <property type="project" value="InterPro"/>
</dbReference>
<dbReference type="GO" id="GO:0006935">
    <property type="term" value="P:chemotaxis"/>
    <property type="evidence" value="ECO:0007669"/>
    <property type="project" value="UniProtKB-KW"/>
</dbReference>
<dbReference type="AlphaFoldDB" id="A0A4R1KB94"/>
<gene>
    <name evidence="10" type="ORF">C8D98_0238</name>
</gene>
<dbReference type="GO" id="GO:0003774">
    <property type="term" value="F:cytoskeletal motor activity"/>
    <property type="evidence" value="ECO:0007669"/>
    <property type="project" value="InterPro"/>
</dbReference>
<comment type="function">
    <text evidence="8">FliM is one of three proteins (FliG, FliN, FliM) that forms the rotor-mounted switch complex (C ring), located at the base of the basal body. This complex interacts with the CheY and CheZ chemotaxis proteins, in addition to contacting components of the motor that determine the direction of flagellar rotation.</text>
</comment>
<dbReference type="InterPro" id="IPR012826">
    <property type="entry name" value="FliN"/>
</dbReference>
<dbReference type="PANTHER" id="PTHR43484">
    <property type="match status" value="1"/>
</dbReference>
<dbReference type="RefSeq" id="WP_132871263.1">
    <property type="nucleotide sequence ID" value="NZ_JAJUHT010000003.1"/>
</dbReference>
<keyword evidence="10" id="KW-0969">Cilium</keyword>
<evidence type="ECO:0000313" key="10">
    <source>
        <dbReference type="EMBL" id="TCK61732.1"/>
    </source>
</evidence>
<dbReference type="InterPro" id="IPR036429">
    <property type="entry name" value="SpoA-like_sf"/>
</dbReference>
<evidence type="ECO:0000313" key="11">
    <source>
        <dbReference type="Proteomes" id="UP000294614"/>
    </source>
</evidence>
<evidence type="ECO:0000256" key="3">
    <source>
        <dbReference type="ARBA" id="ARBA00021897"/>
    </source>
</evidence>
<dbReference type="InterPro" id="IPR051469">
    <property type="entry name" value="FliN/MopA/SpaO"/>
</dbReference>
<evidence type="ECO:0000259" key="9">
    <source>
        <dbReference type="Pfam" id="PF01052"/>
    </source>
</evidence>
<evidence type="ECO:0000256" key="7">
    <source>
        <dbReference type="ARBA" id="ARBA00023136"/>
    </source>
</evidence>
<keyword evidence="4" id="KW-1003">Cell membrane</keyword>
<dbReference type="GO" id="GO:0071973">
    <property type="term" value="P:bacterial-type flagellum-dependent cell motility"/>
    <property type="evidence" value="ECO:0007669"/>
    <property type="project" value="InterPro"/>
</dbReference>
<evidence type="ECO:0000256" key="6">
    <source>
        <dbReference type="ARBA" id="ARBA00022779"/>
    </source>
</evidence>
<dbReference type="PRINTS" id="PR00956">
    <property type="entry name" value="FLGMOTORFLIN"/>
</dbReference>
<dbReference type="SUPFAM" id="SSF103039">
    <property type="entry name" value="CheC-like"/>
    <property type="match status" value="1"/>
</dbReference>
<keyword evidence="10" id="KW-0282">Flagellum</keyword>
<reference evidence="10 11" key="1">
    <citation type="submission" date="2019-03" db="EMBL/GenBank/DDBJ databases">
        <title>Genomic Encyclopedia of Type Strains, Phase IV (KMG-IV): sequencing the most valuable type-strain genomes for metagenomic binning, comparative biology and taxonomic classification.</title>
        <authorList>
            <person name="Goeker M."/>
        </authorList>
    </citation>
    <scope>NUCLEOTIDE SEQUENCE [LARGE SCALE GENOMIC DNA]</scope>
    <source>
        <strain evidence="10 11">DSM 24984</strain>
    </source>
</reference>
<keyword evidence="6" id="KW-0283">Flagellar rotation</keyword>
<organism evidence="10 11">
    <name type="scientific">Seleniivibrio woodruffii</name>
    <dbReference type="NCBI Taxonomy" id="1078050"/>
    <lineage>
        <taxon>Bacteria</taxon>
        <taxon>Pseudomonadati</taxon>
        <taxon>Deferribacterota</taxon>
        <taxon>Deferribacteres</taxon>
        <taxon>Deferribacterales</taxon>
        <taxon>Geovibrionaceae</taxon>
        <taxon>Seleniivibrio</taxon>
    </lineage>
</organism>
<protein>
    <recommendedName>
        <fullName evidence="3">Flagellar motor switch protein FliN</fullName>
    </recommendedName>
</protein>
<dbReference type="EMBL" id="SMGG01000003">
    <property type="protein sequence ID" value="TCK61732.1"/>
    <property type="molecule type" value="Genomic_DNA"/>
</dbReference>
<evidence type="ECO:0000256" key="8">
    <source>
        <dbReference type="ARBA" id="ARBA00025044"/>
    </source>
</evidence>
<dbReference type="Gene3D" id="3.40.1550.10">
    <property type="entry name" value="CheC-like"/>
    <property type="match status" value="1"/>
</dbReference>
<accession>A0A4R1KB94</accession>
<dbReference type="Pfam" id="PF01052">
    <property type="entry name" value="FliMN_C"/>
    <property type="match status" value="1"/>
</dbReference>
<keyword evidence="5" id="KW-0145">Chemotaxis</keyword>
<dbReference type="NCBIfam" id="TIGR02480">
    <property type="entry name" value="fliN"/>
    <property type="match status" value="1"/>
</dbReference>
<dbReference type="OrthoDB" id="9773459at2"/>
<dbReference type="Proteomes" id="UP000294614">
    <property type="component" value="Unassembled WGS sequence"/>
</dbReference>
<dbReference type="GO" id="GO:0005886">
    <property type="term" value="C:plasma membrane"/>
    <property type="evidence" value="ECO:0007669"/>
    <property type="project" value="UniProtKB-SubCell"/>
</dbReference>
<comment type="subcellular location">
    <subcellularLocation>
        <location evidence="1">Cell membrane</location>
        <topology evidence="1">Peripheral membrane protein</topology>
        <orientation evidence="1">Cytoplasmic side</orientation>
    </subcellularLocation>
</comment>
<keyword evidence="7" id="KW-0472">Membrane</keyword>
<name>A0A4R1KB94_9BACT</name>
<keyword evidence="11" id="KW-1185">Reference proteome</keyword>
<feature type="domain" description="Flagellar motor switch protein FliN-like C-terminal" evidence="9">
    <location>
        <begin position="224"/>
        <end position="294"/>
    </location>
</feature>
<evidence type="ECO:0000256" key="1">
    <source>
        <dbReference type="ARBA" id="ARBA00004413"/>
    </source>
</evidence>
<evidence type="ECO:0000256" key="2">
    <source>
        <dbReference type="ARBA" id="ARBA00009226"/>
    </source>
</evidence>
<dbReference type="SUPFAM" id="SSF101801">
    <property type="entry name" value="Surface presentation of antigens (SPOA)"/>
    <property type="match status" value="1"/>
</dbReference>
<dbReference type="Gene3D" id="2.30.330.10">
    <property type="entry name" value="SpoA-like"/>
    <property type="match status" value="1"/>
</dbReference>
<evidence type="ECO:0000256" key="5">
    <source>
        <dbReference type="ARBA" id="ARBA00022500"/>
    </source>
</evidence>
<sequence>MKTPLSDSRHTNFTDVLASVFQNTLDSMFDKDISVSFAQVSSAGPEDLSGGYEEQTLILATEEKTGTEAGLMFNTVDITYMTNLMMMMDEPGKDSLEPDDKDAIKELTSQMLAACSVPVEEKTGTKVSFRIDDVMVNDAPALFQADEYMIVDAAISIGSTKTTFRFFTDAALLNAFSKGGSAGAGLSDEPDFGAAFKFPDDEGVHIPDLGGGGGSHHTPGNLDLLLDIDVPVSVKMGSTNMFLKDILTMGSGNIIELDESADEPVELVINNKVIARGEVVIVDGYFGFRIKEIVSRAERIKKLKD</sequence>
<comment type="caution">
    <text evidence="10">The sequence shown here is derived from an EMBL/GenBank/DDBJ whole genome shotgun (WGS) entry which is preliminary data.</text>
</comment>
<dbReference type="PANTHER" id="PTHR43484:SF1">
    <property type="entry name" value="FLAGELLAR MOTOR SWITCH PROTEIN FLIN"/>
    <property type="match status" value="1"/>
</dbReference>
<dbReference type="InterPro" id="IPR028976">
    <property type="entry name" value="CheC-like_sf"/>
</dbReference>
<evidence type="ECO:0000256" key="4">
    <source>
        <dbReference type="ARBA" id="ARBA00022475"/>
    </source>
</evidence>
<dbReference type="InterPro" id="IPR001543">
    <property type="entry name" value="FliN-like_C"/>
</dbReference>